<dbReference type="InterPro" id="IPR030489">
    <property type="entry name" value="TR_Rrf2-type_CS"/>
</dbReference>
<gene>
    <name evidence="2" type="ORF">BEN30_15200</name>
</gene>
<dbReference type="RefSeq" id="WP_069958926.1">
    <property type="nucleotide sequence ID" value="NZ_MCGG01000054.1"/>
</dbReference>
<sequence>MKLSTKGRYAVMAMADLGKTASGKPVALADVADRQEISLSYLEQLFGKLRRAGLVKSVRGPGGGYLLSRKTSEIRISDVITAVDEPISATRCSASGGCHTDKARCLTHDLWQALSYQIHLYLSSVTLADVCARRVLGPQPELFHDMVAQIPSDIIAAE</sequence>
<keyword evidence="3" id="KW-1185">Reference proteome</keyword>
<dbReference type="STRING" id="28181.BEN30_15200"/>
<dbReference type="NCBIfam" id="TIGR00738">
    <property type="entry name" value="rrf2_super"/>
    <property type="match status" value="1"/>
</dbReference>
<dbReference type="GO" id="GO:0003700">
    <property type="term" value="F:DNA-binding transcription factor activity"/>
    <property type="evidence" value="ECO:0007669"/>
    <property type="project" value="TreeGrafter"/>
</dbReference>
<proteinExistence type="predicted"/>
<dbReference type="PANTHER" id="PTHR33221:SF5">
    <property type="entry name" value="HTH-TYPE TRANSCRIPTIONAL REGULATOR ISCR"/>
    <property type="match status" value="1"/>
</dbReference>
<accession>A0A1E5Q5A2</accession>
<evidence type="ECO:0000313" key="2">
    <source>
        <dbReference type="EMBL" id="OEJ65217.1"/>
    </source>
</evidence>
<dbReference type="GO" id="GO:0005829">
    <property type="term" value="C:cytosol"/>
    <property type="evidence" value="ECO:0007669"/>
    <property type="project" value="TreeGrafter"/>
</dbReference>
<comment type="caution">
    <text evidence="2">The sequence shown here is derived from an EMBL/GenBank/DDBJ whole genome shotgun (WGS) entry which is preliminary data.</text>
</comment>
<dbReference type="SUPFAM" id="SSF46785">
    <property type="entry name" value="Winged helix' DNA-binding domain"/>
    <property type="match status" value="1"/>
</dbReference>
<dbReference type="Pfam" id="PF02082">
    <property type="entry name" value="Rrf2"/>
    <property type="match status" value="1"/>
</dbReference>
<evidence type="ECO:0000313" key="3">
    <source>
        <dbReference type="Proteomes" id="UP000095347"/>
    </source>
</evidence>
<reference evidence="3" key="1">
    <citation type="submission" date="2016-07" db="EMBL/GenBank/DDBJ databases">
        <authorList>
            <person name="Florea S."/>
            <person name="Webb J.S."/>
            <person name="Jaromczyk J."/>
            <person name="Schardl C.L."/>
        </authorList>
    </citation>
    <scope>NUCLEOTIDE SEQUENCE [LARGE SCALE GENOMIC DNA]</scope>
    <source>
        <strain evidence="3">MV-1</strain>
    </source>
</reference>
<dbReference type="PROSITE" id="PS51197">
    <property type="entry name" value="HTH_RRF2_2"/>
    <property type="match status" value="1"/>
</dbReference>
<keyword evidence="1" id="KW-0238">DNA-binding</keyword>
<dbReference type="EMBL" id="MCGG01000054">
    <property type="protein sequence ID" value="OEJ65217.1"/>
    <property type="molecule type" value="Genomic_DNA"/>
</dbReference>
<dbReference type="InterPro" id="IPR036388">
    <property type="entry name" value="WH-like_DNA-bd_sf"/>
</dbReference>
<dbReference type="GO" id="GO:0003677">
    <property type="term" value="F:DNA binding"/>
    <property type="evidence" value="ECO:0007669"/>
    <property type="project" value="UniProtKB-KW"/>
</dbReference>
<name>A0A1E5Q5A2_9PROT</name>
<dbReference type="OrthoDB" id="9808360at2"/>
<dbReference type="InterPro" id="IPR036390">
    <property type="entry name" value="WH_DNA-bd_sf"/>
</dbReference>
<evidence type="ECO:0000256" key="1">
    <source>
        <dbReference type="ARBA" id="ARBA00023125"/>
    </source>
</evidence>
<organism evidence="2 3">
    <name type="scientific">Magnetovibrio blakemorei</name>
    <dbReference type="NCBI Taxonomy" id="28181"/>
    <lineage>
        <taxon>Bacteria</taxon>
        <taxon>Pseudomonadati</taxon>
        <taxon>Pseudomonadota</taxon>
        <taxon>Alphaproteobacteria</taxon>
        <taxon>Rhodospirillales</taxon>
        <taxon>Magnetovibrionaceae</taxon>
        <taxon>Magnetovibrio</taxon>
    </lineage>
</organism>
<dbReference type="Proteomes" id="UP000095347">
    <property type="component" value="Unassembled WGS sequence"/>
</dbReference>
<dbReference type="InterPro" id="IPR000944">
    <property type="entry name" value="Tscrpt_reg_Rrf2"/>
</dbReference>
<protein>
    <submittedName>
        <fullName evidence="2">Rrf2 family transcriptional regulator</fullName>
    </submittedName>
</protein>
<dbReference type="PROSITE" id="PS01332">
    <property type="entry name" value="HTH_RRF2_1"/>
    <property type="match status" value="1"/>
</dbReference>
<dbReference type="AlphaFoldDB" id="A0A1E5Q5A2"/>
<dbReference type="FunFam" id="1.10.10.10:FF:000026">
    <property type="entry name" value="HTH-type transcriptional regulator IscR"/>
    <property type="match status" value="1"/>
</dbReference>
<dbReference type="PANTHER" id="PTHR33221">
    <property type="entry name" value="WINGED HELIX-TURN-HELIX TRANSCRIPTIONAL REGULATOR, RRF2 FAMILY"/>
    <property type="match status" value="1"/>
</dbReference>
<dbReference type="Gene3D" id="1.10.10.10">
    <property type="entry name" value="Winged helix-like DNA-binding domain superfamily/Winged helix DNA-binding domain"/>
    <property type="match status" value="1"/>
</dbReference>